<proteinExistence type="predicted"/>
<organism evidence="1">
    <name type="scientific">Siphoviridae sp. ctc6d98</name>
    <dbReference type="NCBI Taxonomy" id="2825569"/>
    <lineage>
        <taxon>Viruses</taxon>
        <taxon>Duplodnaviria</taxon>
        <taxon>Heunggongvirae</taxon>
        <taxon>Uroviricota</taxon>
        <taxon>Caudoviricetes</taxon>
    </lineage>
</organism>
<accession>A0A8S5PB05</accession>
<dbReference type="EMBL" id="BK015386">
    <property type="protein sequence ID" value="DAE04359.1"/>
    <property type="molecule type" value="Genomic_DNA"/>
</dbReference>
<name>A0A8S5PB05_9CAUD</name>
<sequence>MTDYSEEFDRLRRNRVELSHIKYGSARINFGGGRVDALKTAEDCLEAFKRDKNTEHLVDAANYLMFRFMYPYPGEHFRATDSSESVKPVGIPINMEESI</sequence>
<protein>
    <submittedName>
        <fullName evidence="1">Uncharacterized protein</fullName>
    </submittedName>
</protein>
<reference evidence="1" key="1">
    <citation type="journal article" date="2021" name="Proc. Natl. Acad. Sci. U.S.A.">
        <title>A Catalog of Tens of Thousands of Viruses from Human Metagenomes Reveals Hidden Associations with Chronic Diseases.</title>
        <authorList>
            <person name="Tisza M.J."/>
            <person name="Buck C.B."/>
        </authorList>
    </citation>
    <scope>NUCLEOTIDE SEQUENCE</scope>
    <source>
        <strain evidence="1">Ctc6d98</strain>
    </source>
</reference>
<evidence type="ECO:0000313" key="1">
    <source>
        <dbReference type="EMBL" id="DAE04359.1"/>
    </source>
</evidence>